<dbReference type="EMBL" id="SXFB01000026">
    <property type="protein sequence ID" value="NFV27983.1"/>
    <property type="molecule type" value="Genomic_DNA"/>
</dbReference>
<dbReference type="Proteomes" id="UP000486903">
    <property type="component" value="Unassembled WGS sequence"/>
</dbReference>
<dbReference type="AlphaFoldDB" id="A0A6B4JRM7"/>
<organism evidence="1 2">
    <name type="scientific">Clostridium botulinum</name>
    <dbReference type="NCBI Taxonomy" id="1491"/>
    <lineage>
        <taxon>Bacteria</taxon>
        <taxon>Bacillati</taxon>
        <taxon>Bacillota</taxon>
        <taxon>Clostridia</taxon>
        <taxon>Eubacteriales</taxon>
        <taxon>Clostridiaceae</taxon>
        <taxon>Clostridium</taxon>
    </lineage>
</organism>
<sequence>MVFEFLKWLKANVTEDEFKEILEAADQGIKFNRIGFGKRTDPNTYINICTSCTSVVLRCR</sequence>
<gene>
    <name evidence="1" type="ORF">FDG31_17955</name>
</gene>
<protein>
    <submittedName>
        <fullName evidence="1">Uncharacterized protein</fullName>
    </submittedName>
</protein>
<comment type="caution">
    <text evidence="1">The sequence shown here is derived from an EMBL/GenBank/DDBJ whole genome shotgun (WGS) entry which is preliminary data.</text>
</comment>
<accession>A0A6B4JRM7</accession>
<proteinExistence type="predicted"/>
<evidence type="ECO:0000313" key="2">
    <source>
        <dbReference type="Proteomes" id="UP000486903"/>
    </source>
</evidence>
<name>A0A6B4JRM7_CLOBO</name>
<dbReference type="RefSeq" id="WP_003372362.1">
    <property type="nucleotide sequence ID" value="NZ_JACBBA010000010.1"/>
</dbReference>
<reference evidence="1 2" key="1">
    <citation type="submission" date="2019-04" db="EMBL/GenBank/DDBJ databases">
        <title>Genome sequencing of Clostridium botulinum Groups I-IV and Clostridium butyricum.</title>
        <authorList>
            <person name="Brunt J."/>
            <person name="Van Vliet A.H.M."/>
            <person name="Stringer S.C."/>
            <person name="Carter A.T."/>
            <person name="Peck M.W."/>
        </authorList>
    </citation>
    <scope>NUCLEOTIDE SEQUENCE [LARGE SCALE GENOMIC DNA]</scope>
    <source>
        <strain evidence="1 2">BL81</strain>
    </source>
</reference>
<evidence type="ECO:0000313" key="1">
    <source>
        <dbReference type="EMBL" id="NFV27983.1"/>
    </source>
</evidence>